<keyword evidence="2" id="KW-0812">Transmembrane</keyword>
<proteinExistence type="predicted"/>
<name>A0A1G8GIR5_9NOCA</name>
<dbReference type="RefSeq" id="WP_072737151.1">
    <property type="nucleotide sequence ID" value="NZ_CP048813.1"/>
</dbReference>
<organism evidence="3 4">
    <name type="scientific">Rhodococcus triatomae</name>
    <dbReference type="NCBI Taxonomy" id="300028"/>
    <lineage>
        <taxon>Bacteria</taxon>
        <taxon>Bacillati</taxon>
        <taxon>Actinomycetota</taxon>
        <taxon>Actinomycetes</taxon>
        <taxon>Mycobacteriales</taxon>
        <taxon>Nocardiaceae</taxon>
        <taxon>Rhodococcus</taxon>
    </lineage>
</organism>
<evidence type="ECO:0000256" key="1">
    <source>
        <dbReference type="SAM" id="MobiDB-lite"/>
    </source>
</evidence>
<dbReference type="AlphaFoldDB" id="A0A1G8GIR5"/>
<accession>A0A1G8GIR5</accession>
<gene>
    <name evidence="3" type="ORF">SAMN05444695_104116</name>
</gene>
<keyword evidence="2" id="KW-1133">Transmembrane helix</keyword>
<feature type="region of interest" description="Disordered" evidence="1">
    <location>
        <begin position="65"/>
        <end position="91"/>
    </location>
</feature>
<dbReference type="EMBL" id="FNDN01000004">
    <property type="protein sequence ID" value="SDH94263.1"/>
    <property type="molecule type" value="Genomic_DNA"/>
</dbReference>
<feature type="transmembrane region" description="Helical" evidence="2">
    <location>
        <begin position="6"/>
        <end position="27"/>
    </location>
</feature>
<feature type="transmembrane region" description="Helical" evidence="2">
    <location>
        <begin position="32"/>
        <end position="49"/>
    </location>
</feature>
<sequence>MWTTTWSRGILTGLGVVMVVAVMFSVIGTGELASALPALGVGVLVLLAMPESVATRDSDLTHVVEGSVDPRTGRTSQSRRDRDTLDTGDTESGTVIPYRSLTVAQYAGTGVLCLLVVTPFLIYLLVKIRQSGGEVLLLLFLVLVLVIVLSAGSSLASVSRKILAEGQSLTLTESGIYLASPLYSGYIAWDDLVEVHAHQAKTGLEIHLRAPGAVRSLRPRGRRGLRTRGRQSLRTRGGDRPIHSIGKLRVSALAHRVAGKTLFYLLDDLHRHPHLRSRLRGGQIVDHIRVIASHV</sequence>
<feature type="transmembrane region" description="Helical" evidence="2">
    <location>
        <begin position="135"/>
        <end position="156"/>
    </location>
</feature>
<evidence type="ECO:0000313" key="3">
    <source>
        <dbReference type="EMBL" id="SDH94263.1"/>
    </source>
</evidence>
<dbReference type="Proteomes" id="UP000183263">
    <property type="component" value="Unassembled WGS sequence"/>
</dbReference>
<keyword evidence="4" id="KW-1185">Reference proteome</keyword>
<evidence type="ECO:0000313" key="4">
    <source>
        <dbReference type="Proteomes" id="UP000183263"/>
    </source>
</evidence>
<keyword evidence="2" id="KW-0472">Membrane</keyword>
<protein>
    <submittedName>
        <fullName evidence="3">Uncharacterized protein</fullName>
    </submittedName>
</protein>
<feature type="transmembrane region" description="Helical" evidence="2">
    <location>
        <begin position="103"/>
        <end position="126"/>
    </location>
</feature>
<reference evidence="3 4" key="1">
    <citation type="submission" date="2016-10" db="EMBL/GenBank/DDBJ databases">
        <authorList>
            <person name="de Groot N.N."/>
        </authorList>
    </citation>
    <scope>NUCLEOTIDE SEQUENCE [LARGE SCALE GENOMIC DNA]</scope>
    <source>
        <strain evidence="3 4">DSM 44892</strain>
    </source>
</reference>
<evidence type="ECO:0000256" key="2">
    <source>
        <dbReference type="SAM" id="Phobius"/>
    </source>
</evidence>